<evidence type="ECO:0000313" key="3">
    <source>
        <dbReference type="EMBL" id="XDP46690.1"/>
    </source>
</evidence>
<keyword evidence="3" id="KW-0378">Hydrolase</keyword>
<gene>
    <name evidence="3" type="ORF">AB5L97_06695</name>
</gene>
<dbReference type="RefSeq" id="WP_369046959.1">
    <property type="nucleotide sequence ID" value="NZ_CP163302.1"/>
</dbReference>
<dbReference type="AlphaFoldDB" id="A0AB39L8Q1"/>
<protein>
    <submittedName>
        <fullName evidence="3">Clp protease N-terminal domain-containing protein</fullName>
    </submittedName>
</protein>
<proteinExistence type="predicted"/>
<name>A0AB39L8Q1_9MICC</name>
<dbReference type="KEGG" id="spue:AB5L97_06695"/>
<feature type="domain" description="Clp R" evidence="2">
    <location>
        <begin position="2"/>
        <end position="151"/>
    </location>
</feature>
<evidence type="ECO:0000256" key="1">
    <source>
        <dbReference type="PROSITE-ProRule" id="PRU01251"/>
    </source>
</evidence>
<dbReference type="InterPro" id="IPR036628">
    <property type="entry name" value="Clp_N_dom_sf"/>
</dbReference>
<sequence length="151" mass="15788">MFERFAAAARTTVTEGMHEAERRGDRRIGTQHLLLGLLHDPDSAAILGTGLEDARAAEEALDREALAAVGIDPGPGLLAQVPGRVGRLPFASGAKGVLSRSVGYAASEKSRTITGRHLILALLDAPEPDPAASLLARLGVDPRTVRARLAA</sequence>
<dbReference type="EMBL" id="CP163302">
    <property type="protein sequence ID" value="XDP46690.1"/>
    <property type="molecule type" value="Genomic_DNA"/>
</dbReference>
<reference evidence="3" key="1">
    <citation type="submission" date="2024-07" db="EMBL/GenBank/DDBJ databases">
        <authorList>
            <person name="fu j."/>
        </authorList>
    </citation>
    <scope>NUCLEOTIDE SEQUENCE</scope>
    <source>
        <strain evidence="3">P10A9</strain>
    </source>
</reference>
<dbReference type="PROSITE" id="PS51903">
    <property type="entry name" value="CLP_R"/>
    <property type="match status" value="1"/>
</dbReference>
<accession>A0AB39L8Q1</accession>
<evidence type="ECO:0000259" key="2">
    <source>
        <dbReference type="PROSITE" id="PS51903"/>
    </source>
</evidence>
<dbReference type="SUPFAM" id="SSF81923">
    <property type="entry name" value="Double Clp-N motif"/>
    <property type="match status" value="1"/>
</dbReference>
<dbReference type="GO" id="GO:0006508">
    <property type="term" value="P:proteolysis"/>
    <property type="evidence" value="ECO:0007669"/>
    <property type="project" value="UniProtKB-KW"/>
</dbReference>
<dbReference type="GO" id="GO:0008233">
    <property type="term" value="F:peptidase activity"/>
    <property type="evidence" value="ECO:0007669"/>
    <property type="project" value="UniProtKB-KW"/>
</dbReference>
<keyword evidence="3" id="KW-0645">Protease</keyword>
<dbReference type="Pfam" id="PF02861">
    <property type="entry name" value="Clp_N"/>
    <property type="match status" value="1"/>
</dbReference>
<organism evidence="3">
    <name type="scientific">Sinomonas puerhi</name>
    <dbReference type="NCBI Taxonomy" id="3238584"/>
    <lineage>
        <taxon>Bacteria</taxon>
        <taxon>Bacillati</taxon>
        <taxon>Actinomycetota</taxon>
        <taxon>Actinomycetes</taxon>
        <taxon>Micrococcales</taxon>
        <taxon>Micrococcaceae</taxon>
        <taxon>Sinomonas</taxon>
    </lineage>
</organism>
<dbReference type="Gene3D" id="1.10.1780.10">
    <property type="entry name" value="Clp, N-terminal domain"/>
    <property type="match status" value="1"/>
</dbReference>
<keyword evidence="1" id="KW-0677">Repeat</keyword>
<dbReference type="InterPro" id="IPR004176">
    <property type="entry name" value="Clp_R_N"/>
</dbReference>